<reference evidence="1 2" key="1">
    <citation type="journal article" date="2013" name="Genome Announc.">
        <title>Draft Genome Sequence of Streptomyces viridochromogenes Strain Tu57, Producer of Avilamycin.</title>
        <authorList>
            <person name="Gruning B.A."/>
            <person name="Erxleben A."/>
            <person name="Hahnlein A."/>
            <person name="Gunther S."/>
        </authorList>
    </citation>
    <scope>NUCLEOTIDE SEQUENCE [LARGE SCALE GENOMIC DNA]</scope>
    <source>
        <strain evidence="1 2">Tue57</strain>
    </source>
</reference>
<gene>
    <name evidence="1" type="ORF">STVIR_3881</name>
</gene>
<proteinExistence type="predicted"/>
<dbReference type="EMBL" id="AMLP01000122">
    <property type="protein sequence ID" value="ELS55180.1"/>
    <property type="molecule type" value="Genomic_DNA"/>
</dbReference>
<evidence type="ECO:0000313" key="1">
    <source>
        <dbReference type="EMBL" id="ELS55180.1"/>
    </source>
</evidence>
<accession>L8PFL9</accession>
<sequence length="41" mass="4202">MRQGRCRSLFGACEHGVAGCHAGALQGLTRARACLCAGGVR</sequence>
<comment type="caution">
    <text evidence="1">The sequence shown here is derived from an EMBL/GenBank/DDBJ whole genome shotgun (WGS) entry which is preliminary data.</text>
</comment>
<evidence type="ECO:0000313" key="2">
    <source>
        <dbReference type="Proteomes" id="UP000011205"/>
    </source>
</evidence>
<dbReference type="Proteomes" id="UP000011205">
    <property type="component" value="Unassembled WGS sequence"/>
</dbReference>
<name>L8PFL9_STRVR</name>
<organism evidence="1 2">
    <name type="scientific">Streptomyces viridochromogenes Tue57</name>
    <dbReference type="NCBI Taxonomy" id="1160705"/>
    <lineage>
        <taxon>Bacteria</taxon>
        <taxon>Bacillati</taxon>
        <taxon>Actinomycetota</taxon>
        <taxon>Actinomycetes</taxon>
        <taxon>Kitasatosporales</taxon>
        <taxon>Streptomycetaceae</taxon>
        <taxon>Streptomyces</taxon>
    </lineage>
</organism>
<dbReference type="AlphaFoldDB" id="L8PFL9"/>
<protein>
    <submittedName>
        <fullName evidence="1">Uncharacterized protein</fullName>
    </submittedName>
</protein>